<evidence type="ECO:0000256" key="2">
    <source>
        <dbReference type="SAM" id="Phobius"/>
    </source>
</evidence>
<evidence type="ECO:0000256" key="1">
    <source>
        <dbReference type="ARBA" id="ARBA00008572"/>
    </source>
</evidence>
<keyword evidence="2" id="KW-0472">Membrane</keyword>
<evidence type="ECO:0000313" key="3">
    <source>
        <dbReference type="EMBL" id="GAV87807.1"/>
    </source>
</evidence>
<feature type="transmembrane region" description="Helical" evidence="2">
    <location>
        <begin position="39"/>
        <end position="62"/>
    </location>
</feature>
<dbReference type="GO" id="GO:0005886">
    <property type="term" value="C:plasma membrane"/>
    <property type="evidence" value="ECO:0007669"/>
    <property type="project" value="TreeGrafter"/>
</dbReference>
<keyword evidence="4" id="KW-1185">Reference proteome</keyword>
<dbReference type="EMBL" id="BDDD01004524">
    <property type="protein sequence ID" value="GAV87807.1"/>
    <property type="molecule type" value="Genomic_DNA"/>
</dbReference>
<organism evidence="3 4">
    <name type="scientific">Cephalotus follicularis</name>
    <name type="common">Albany pitcher plant</name>
    <dbReference type="NCBI Taxonomy" id="3775"/>
    <lineage>
        <taxon>Eukaryota</taxon>
        <taxon>Viridiplantae</taxon>
        <taxon>Streptophyta</taxon>
        <taxon>Embryophyta</taxon>
        <taxon>Tracheophyta</taxon>
        <taxon>Spermatophyta</taxon>
        <taxon>Magnoliopsida</taxon>
        <taxon>eudicotyledons</taxon>
        <taxon>Gunneridae</taxon>
        <taxon>Pentapetalae</taxon>
        <taxon>rosids</taxon>
        <taxon>fabids</taxon>
        <taxon>Oxalidales</taxon>
        <taxon>Cephalotaceae</taxon>
        <taxon>Cephalotus</taxon>
    </lineage>
</organism>
<dbReference type="STRING" id="3775.A0A1Q3D5P0"/>
<proteinExistence type="inferred from homology"/>
<feature type="transmembrane region" description="Helical" evidence="2">
    <location>
        <begin position="12"/>
        <end position="33"/>
    </location>
</feature>
<keyword evidence="2" id="KW-1133">Transmembrane helix</keyword>
<dbReference type="Proteomes" id="UP000187406">
    <property type="component" value="Unassembled WGS sequence"/>
</dbReference>
<feature type="non-terminal residue" evidence="3">
    <location>
        <position position="1"/>
    </location>
</feature>
<feature type="transmembrane region" description="Helical" evidence="2">
    <location>
        <begin position="74"/>
        <end position="93"/>
    </location>
</feature>
<comment type="caution">
    <text evidence="3">The sequence shown here is derived from an EMBL/GenBank/DDBJ whole genome shotgun (WGS) entry which is preliminary data.</text>
</comment>
<reference evidence="4" key="1">
    <citation type="submission" date="2016-04" db="EMBL/GenBank/DDBJ databases">
        <title>Cephalotus genome sequencing.</title>
        <authorList>
            <person name="Fukushima K."/>
            <person name="Hasebe M."/>
            <person name="Fang X."/>
        </authorList>
    </citation>
    <scope>NUCLEOTIDE SEQUENCE [LARGE SCALE GENOMIC DNA]</scope>
    <source>
        <strain evidence="4">cv. St1</strain>
    </source>
</reference>
<gene>
    <name evidence="3" type="ORF">CFOL_v3_31233</name>
</gene>
<comment type="similarity">
    <text evidence="1">Belongs to the amino acid-polyamine-organocation (APC) superfamily. Cationic amino acid transporter (CAT) (TC 2.A.3.3) family.</text>
</comment>
<dbReference type="AlphaFoldDB" id="A0A1Q3D5P0"/>
<dbReference type="InParanoid" id="A0A1Q3D5P0"/>
<accession>A0A1Q3D5P0</accession>
<name>A0A1Q3D5P0_CEPFO</name>
<sequence length="121" mass="13580">PWFALVHPKTGTPIYATLLVTILSAIVAFFTSLDVLSSTLSFSTIFIFMLMVVALLVRRYYVKDVTPKNDLVKFLACFSVIIGSSIGVTALWNSNEKSWIGYVIAAVLWLFWHFGYGFDSE</sequence>
<dbReference type="PANTHER" id="PTHR43243:SF62">
    <property type="entry name" value="CATIONIC AMINO ACID TRANSPORTER 8, VACUOLAR"/>
    <property type="match status" value="1"/>
</dbReference>
<dbReference type="OrthoDB" id="3900342at2759"/>
<protein>
    <submittedName>
        <fullName evidence="3">Uncharacterized protein</fullName>
    </submittedName>
</protein>
<feature type="transmembrane region" description="Helical" evidence="2">
    <location>
        <begin position="99"/>
        <end position="118"/>
    </location>
</feature>
<keyword evidence="2" id="KW-0812">Transmembrane</keyword>
<dbReference type="Gene3D" id="1.20.1740.10">
    <property type="entry name" value="Amino acid/polyamine transporter I"/>
    <property type="match status" value="1"/>
</dbReference>
<evidence type="ECO:0000313" key="4">
    <source>
        <dbReference type="Proteomes" id="UP000187406"/>
    </source>
</evidence>
<dbReference type="PANTHER" id="PTHR43243">
    <property type="entry name" value="INNER MEMBRANE TRANSPORTER YGJI-RELATED"/>
    <property type="match status" value="1"/>
</dbReference>
<dbReference type="GO" id="GO:0015171">
    <property type="term" value="F:amino acid transmembrane transporter activity"/>
    <property type="evidence" value="ECO:0007669"/>
    <property type="project" value="TreeGrafter"/>
</dbReference>